<name>A0ACB7WPU6_DIOAL</name>
<evidence type="ECO:0000313" key="1">
    <source>
        <dbReference type="EMBL" id="KAH7690131.1"/>
    </source>
</evidence>
<dbReference type="EMBL" id="CM037012">
    <property type="protein sequence ID" value="KAH7690131.1"/>
    <property type="molecule type" value="Genomic_DNA"/>
</dbReference>
<keyword evidence="1" id="KW-0808">Transferase</keyword>
<keyword evidence="2" id="KW-1185">Reference proteome</keyword>
<accession>A0ACB7WPU6</accession>
<proteinExistence type="predicted"/>
<reference evidence="2" key="1">
    <citation type="journal article" date="2022" name="Nat. Commun.">
        <title>Chromosome evolution and the genetic basis of agronomically important traits in greater yam.</title>
        <authorList>
            <person name="Bredeson J.V."/>
            <person name="Lyons J.B."/>
            <person name="Oniyinde I.O."/>
            <person name="Okereke N.R."/>
            <person name="Kolade O."/>
            <person name="Nnabue I."/>
            <person name="Nwadili C.O."/>
            <person name="Hribova E."/>
            <person name="Parker M."/>
            <person name="Nwogha J."/>
            <person name="Shu S."/>
            <person name="Carlson J."/>
            <person name="Kariba R."/>
            <person name="Muthemba S."/>
            <person name="Knop K."/>
            <person name="Barton G.J."/>
            <person name="Sherwood A.V."/>
            <person name="Lopez-Montes A."/>
            <person name="Asiedu R."/>
            <person name="Jamnadass R."/>
            <person name="Muchugi A."/>
            <person name="Goodstein D."/>
            <person name="Egesi C.N."/>
            <person name="Featherston J."/>
            <person name="Asfaw A."/>
            <person name="Simpson G.G."/>
            <person name="Dolezel J."/>
            <person name="Hendre P.S."/>
            <person name="Van Deynze A."/>
            <person name="Kumar P.L."/>
            <person name="Obidiegwu J.E."/>
            <person name="Bhattacharjee R."/>
            <person name="Rokhsar D.S."/>
        </authorList>
    </citation>
    <scope>NUCLEOTIDE SEQUENCE [LARGE SCALE GENOMIC DNA]</scope>
    <source>
        <strain evidence="2">cv. TDa95/00328</strain>
    </source>
</reference>
<gene>
    <name evidence="1" type="ORF">IHE45_02G024600</name>
</gene>
<dbReference type="Proteomes" id="UP000827976">
    <property type="component" value="Chromosome 2"/>
</dbReference>
<evidence type="ECO:0000313" key="2">
    <source>
        <dbReference type="Proteomes" id="UP000827976"/>
    </source>
</evidence>
<comment type="caution">
    <text evidence="1">The sequence shown here is derived from an EMBL/GenBank/DDBJ whole genome shotgun (WGS) entry which is preliminary data.</text>
</comment>
<sequence>MAASIKVFGLPSSTDVARVLACLFEKDVEFQFIRADTYKKDHKSPEFLKLQDISGRVTFKEGKRTMTDSREICRYIADKFAEQGNKNLLGTGGLERASIEQWLQSEAKSFDPVASQLVFNLAFAVHMGLKPDNALVDQCEKKLNQILDVYDQRLGESCYLAGDEFTLADLSHLPNSHYLVTTEKGNELFYKRKNVQRWWHDISGRDTWKAVVRMQTEHPGPLEKFATIGNDHDYHDHHDHHDYE</sequence>
<dbReference type="EC" id="2.5.1.18" evidence="1"/>
<organism evidence="1 2">
    <name type="scientific">Dioscorea alata</name>
    <name type="common">Purple yam</name>
    <dbReference type="NCBI Taxonomy" id="55571"/>
    <lineage>
        <taxon>Eukaryota</taxon>
        <taxon>Viridiplantae</taxon>
        <taxon>Streptophyta</taxon>
        <taxon>Embryophyta</taxon>
        <taxon>Tracheophyta</taxon>
        <taxon>Spermatophyta</taxon>
        <taxon>Magnoliopsida</taxon>
        <taxon>Liliopsida</taxon>
        <taxon>Dioscoreales</taxon>
        <taxon>Dioscoreaceae</taxon>
        <taxon>Dioscorea</taxon>
    </lineage>
</organism>
<protein>
    <submittedName>
        <fullName evidence="1">Glutathione transferase protein</fullName>
        <ecNumber evidence="1">2.5.1.18</ecNumber>
    </submittedName>
</protein>